<evidence type="ECO:0000256" key="8">
    <source>
        <dbReference type="ARBA" id="ARBA00022679"/>
    </source>
</evidence>
<feature type="transmembrane region" description="Helical" evidence="17">
    <location>
        <begin position="27"/>
        <end position="50"/>
    </location>
</feature>
<comment type="function">
    <text evidence="1">Cell wall formation. Synthesis of cross-linked peptidoglycan from the lipid intermediates. The enzyme has a penicillin-insensitive transglycosylase N-terminal domain (formation of linear glycan strands) and a penicillin-sensitive transpeptidase C-terminal domain (cross-linking of the peptide subunits).</text>
</comment>
<accession>G5IEY6</accession>
<keyword evidence="12" id="KW-0511">Multifunctional enzyme</keyword>
<proteinExistence type="predicted"/>
<dbReference type="GO" id="GO:0008955">
    <property type="term" value="F:peptidoglycan glycosyltransferase activity"/>
    <property type="evidence" value="ECO:0007669"/>
    <property type="project" value="UniProtKB-EC"/>
</dbReference>
<dbReference type="InterPro" id="IPR050396">
    <property type="entry name" value="Glycosyltr_51/Transpeptidase"/>
</dbReference>
<dbReference type="InterPro" id="IPR012338">
    <property type="entry name" value="Beta-lactam/transpept-like"/>
</dbReference>
<gene>
    <name evidence="20" type="ORF">HMPREF9473_02063</name>
</gene>
<keyword evidence="11" id="KW-0046">Antibiotic resistance</keyword>
<dbReference type="GO" id="GO:0009002">
    <property type="term" value="F:serine-type D-Ala-D-Ala carboxypeptidase activity"/>
    <property type="evidence" value="ECO:0007669"/>
    <property type="project" value="UniProtKB-EC"/>
</dbReference>
<dbReference type="InterPro" id="IPR036950">
    <property type="entry name" value="PBP_transglycosylase"/>
</dbReference>
<comment type="caution">
    <text evidence="20">The sequence shown here is derived from an EMBL/GenBank/DDBJ whole genome shotgun (WGS) entry which is preliminary data.</text>
</comment>
<dbReference type="SUPFAM" id="SSF56601">
    <property type="entry name" value="beta-lactamase/transpeptidase-like"/>
    <property type="match status" value="1"/>
</dbReference>
<dbReference type="Gene3D" id="3.40.710.10">
    <property type="entry name" value="DD-peptidase/beta-lactamase superfamily"/>
    <property type="match status" value="1"/>
</dbReference>
<dbReference type="EMBL" id="ADLN01000040">
    <property type="protein sequence ID" value="EHI59996.1"/>
    <property type="molecule type" value="Genomic_DNA"/>
</dbReference>
<name>G5IEY6_9FIRM</name>
<evidence type="ECO:0000256" key="12">
    <source>
        <dbReference type="ARBA" id="ARBA00023268"/>
    </source>
</evidence>
<reference evidence="20 21" key="1">
    <citation type="submission" date="2011-08" db="EMBL/GenBank/DDBJ databases">
        <title>The Genome Sequence of Clostridium hathewayi WAL-18680.</title>
        <authorList>
            <consortium name="The Broad Institute Genome Sequencing Platform"/>
            <person name="Earl A."/>
            <person name="Ward D."/>
            <person name="Feldgarden M."/>
            <person name="Gevers D."/>
            <person name="Finegold S.M."/>
            <person name="Summanen P.H."/>
            <person name="Molitoris D.R."/>
            <person name="Song M."/>
            <person name="Daigneault M."/>
            <person name="Allen-Vercoe E."/>
            <person name="Young S.K."/>
            <person name="Zeng Q."/>
            <person name="Gargeya S."/>
            <person name="Fitzgerald M."/>
            <person name="Haas B."/>
            <person name="Abouelleil A."/>
            <person name="Alvarado L."/>
            <person name="Arachchi H.M."/>
            <person name="Berlin A."/>
            <person name="Brown A."/>
            <person name="Chapman S.B."/>
            <person name="Chen Z."/>
            <person name="Dunbar C."/>
            <person name="Freedman E."/>
            <person name="Gearin G."/>
            <person name="Gellesch M."/>
            <person name="Goldberg J."/>
            <person name="Griggs A."/>
            <person name="Gujja S."/>
            <person name="Heiman D."/>
            <person name="Howarth C."/>
            <person name="Larson L."/>
            <person name="Lui A."/>
            <person name="MacDonald P.J.P."/>
            <person name="Montmayeur A."/>
            <person name="Murphy C."/>
            <person name="Neiman D."/>
            <person name="Pearson M."/>
            <person name="Priest M."/>
            <person name="Roberts A."/>
            <person name="Saif S."/>
            <person name="Shea T."/>
            <person name="Shenoy N."/>
            <person name="Sisk P."/>
            <person name="Stolte C."/>
            <person name="Sykes S."/>
            <person name="Wortman J."/>
            <person name="Nusbaum C."/>
            <person name="Birren B."/>
        </authorList>
    </citation>
    <scope>NUCLEOTIDE SEQUENCE [LARGE SCALE GENOMIC DNA]</scope>
    <source>
        <strain evidence="20 21">WAL-18680</strain>
    </source>
</reference>
<keyword evidence="5" id="KW-0121">Carboxypeptidase</keyword>
<evidence type="ECO:0000256" key="14">
    <source>
        <dbReference type="ARBA" id="ARBA00044770"/>
    </source>
</evidence>
<evidence type="ECO:0000256" key="9">
    <source>
        <dbReference type="ARBA" id="ARBA00022801"/>
    </source>
</evidence>
<evidence type="ECO:0000256" key="1">
    <source>
        <dbReference type="ARBA" id="ARBA00002624"/>
    </source>
</evidence>
<keyword evidence="17" id="KW-0812">Transmembrane</keyword>
<keyword evidence="17" id="KW-1133">Transmembrane helix</keyword>
<keyword evidence="21" id="KW-1185">Reference proteome</keyword>
<dbReference type="EC" id="2.4.99.28" evidence="14"/>
<evidence type="ECO:0000256" key="13">
    <source>
        <dbReference type="ARBA" id="ARBA00034000"/>
    </source>
</evidence>
<dbReference type="PANTHER" id="PTHR32282">
    <property type="entry name" value="BINDING PROTEIN TRANSPEPTIDASE, PUTATIVE-RELATED"/>
    <property type="match status" value="1"/>
</dbReference>
<evidence type="ECO:0000313" key="20">
    <source>
        <dbReference type="EMBL" id="EHI59996.1"/>
    </source>
</evidence>
<evidence type="ECO:0000259" key="18">
    <source>
        <dbReference type="Pfam" id="PF00905"/>
    </source>
</evidence>
<dbReference type="PANTHER" id="PTHR32282:SF33">
    <property type="entry name" value="PEPTIDOGLYCAN GLYCOSYLTRANSFERASE"/>
    <property type="match status" value="1"/>
</dbReference>
<evidence type="ECO:0000256" key="7">
    <source>
        <dbReference type="ARBA" id="ARBA00022676"/>
    </source>
</evidence>
<evidence type="ECO:0000256" key="11">
    <source>
        <dbReference type="ARBA" id="ARBA00023251"/>
    </source>
</evidence>
<keyword evidence="10" id="KW-0735">Signal-anchor</keyword>
<dbReference type="InterPro" id="IPR001460">
    <property type="entry name" value="PCN-bd_Tpept"/>
</dbReference>
<evidence type="ECO:0000256" key="4">
    <source>
        <dbReference type="ARBA" id="ARBA00018638"/>
    </source>
</evidence>
<dbReference type="GO" id="GO:0005886">
    <property type="term" value="C:plasma membrane"/>
    <property type="evidence" value="ECO:0007669"/>
    <property type="project" value="UniProtKB-SubCell"/>
</dbReference>
<keyword evidence="7" id="KW-0328">Glycosyltransferase</keyword>
<evidence type="ECO:0000256" key="2">
    <source>
        <dbReference type="ARBA" id="ARBA00004401"/>
    </source>
</evidence>
<evidence type="ECO:0000256" key="10">
    <source>
        <dbReference type="ARBA" id="ARBA00022968"/>
    </source>
</evidence>
<dbReference type="GO" id="GO:0006508">
    <property type="term" value="P:proteolysis"/>
    <property type="evidence" value="ECO:0007669"/>
    <property type="project" value="UniProtKB-KW"/>
</dbReference>
<dbReference type="GO" id="GO:0009252">
    <property type="term" value="P:peptidoglycan biosynthetic process"/>
    <property type="evidence" value="ECO:0007669"/>
    <property type="project" value="UniProtKB-UniPathway"/>
</dbReference>
<dbReference type="Proteomes" id="UP000005384">
    <property type="component" value="Unassembled WGS sequence"/>
</dbReference>
<evidence type="ECO:0000256" key="6">
    <source>
        <dbReference type="ARBA" id="ARBA00022670"/>
    </source>
</evidence>
<comment type="subcellular location">
    <subcellularLocation>
        <location evidence="2">Cell membrane</location>
        <topology evidence="2">Single-pass type II membrane protein</topology>
    </subcellularLocation>
</comment>
<feature type="domain" description="Glycosyl transferase family 51" evidence="19">
    <location>
        <begin position="87"/>
        <end position="261"/>
    </location>
</feature>
<dbReference type="GO" id="GO:0008658">
    <property type="term" value="F:penicillin binding"/>
    <property type="evidence" value="ECO:0007669"/>
    <property type="project" value="InterPro"/>
</dbReference>
<comment type="catalytic activity">
    <reaction evidence="13">
        <text>Preferential cleavage: (Ac)2-L-Lys-D-Ala-|-D-Ala. Also transpeptidation of peptidyl-alanyl moieties that are N-acyl substituents of D-alanine.</text>
        <dbReference type="EC" id="3.4.16.4"/>
    </reaction>
</comment>
<dbReference type="Gene3D" id="1.10.3810.10">
    <property type="entry name" value="Biosynthetic peptidoglycan transglycosylase-like"/>
    <property type="match status" value="1"/>
</dbReference>
<dbReference type="InterPro" id="IPR001264">
    <property type="entry name" value="Glyco_trans_51"/>
</dbReference>
<dbReference type="Pfam" id="PF00912">
    <property type="entry name" value="Transgly"/>
    <property type="match status" value="1"/>
</dbReference>
<dbReference type="HOGENOM" id="CLU_006354_2_2_9"/>
<keyword evidence="6" id="KW-0645">Protease</keyword>
<dbReference type="InterPro" id="IPR023346">
    <property type="entry name" value="Lysozyme-like_dom_sf"/>
</dbReference>
<comment type="catalytic activity">
    <reaction evidence="15">
        <text>[GlcNAc-(1-&gt;4)-Mur2Ac(oyl-L-Ala-gamma-D-Glu-L-Lys-D-Ala-D-Ala)](n)-di-trans,octa-cis-undecaprenyl diphosphate + beta-D-GlcNAc-(1-&gt;4)-Mur2Ac(oyl-L-Ala-gamma-D-Glu-L-Lys-D-Ala-D-Ala)-di-trans,octa-cis-undecaprenyl diphosphate = [GlcNAc-(1-&gt;4)-Mur2Ac(oyl-L-Ala-gamma-D-Glu-L-Lys-D-Ala-D-Ala)](n+1)-di-trans,octa-cis-undecaprenyl diphosphate + di-trans,octa-cis-undecaprenyl diphosphate + H(+)</text>
        <dbReference type="Rhea" id="RHEA:23708"/>
        <dbReference type="Rhea" id="RHEA-COMP:9602"/>
        <dbReference type="Rhea" id="RHEA-COMP:9603"/>
        <dbReference type="ChEBI" id="CHEBI:15378"/>
        <dbReference type="ChEBI" id="CHEBI:58405"/>
        <dbReference type="ChEBI" id="CHEBI:60033"/>
        <dbReference type="ChEBI" id="CHEBI:78435"/>
        <dbReference type="EC" id="2.4.99.28"/>
    </reaction>
</comment>
<feature type="region of interest" description="Disordered" evidence="16">
    <location>
        <begin position="847"/>
        <end position="901"/>
    </location>
</feature>
<feature type="compositionally biased region" description="Polar residues" evidence="16">
    <location>
        <begin position="873"/>
        <end position="901"/>
    </location>
</feature>
<dbReference type="AlphaFoldDB" id="G5IEY6"/>
<keyword evidence="17" id="KW-0472">Membrane</keyword>
<evidence type="ECO:0000256" key="3">
    <source>
        <dbReference type="ARBA" id="ARBA00012448"/>
    </source>
</evidence>
<evidence type="ECO:0000313" key="21">
    <source>
        <dbReference type="Proteomes" id="UP000005384"/>
    </source>
</evidence>
<keyword evidence="8" id="KW-0808">Transferase</keyword>
<dbReference type="Pfam" id="PF00905">
    <property type="entry name" value="Transpeptidase"/>
    <property type="match status" value="1"/>
</dbReference>
<evidence type="ECO:0000256" key="17">
    <source>
        <dbReference type="SAM" id="Phobius"/>
    </source>
</evidence>
<dbReference type="PATRIC" id="fig|742737.3.peg.2083"/>
<dbReference type="EC" id="3.4.16.4" evidence="3"/>
<dbReference type="SUPFAM" id="SSF53955">
    <property type="entry name" value="Lysozyme-like"/>
    <property type="match status" value="1"/>
</dbReference>
<feature type="non-terminal residue" evidence="20">
    <location>
        <position position="1"/>
    </location>
</feature>
<dbReference type="UniPathway" id="UPA00219"/>
<organism evidence="20 21">
    <name type="scientific">Hungatella hathewayi WAL-18680</name>
    <dbReference type="NCBI Taxonomy" id="742737"/>
    <lineage>
        <taxon>Bacteria</taxon>
        <taxon>Bacillati</taxon>
        <taxon>Bacillota</taxon>
        <taxon>Clostridia</taxon>
        <taxon>Lachnospirales</taxon>
        <taxon>Lachnospiraceae</taxon>
        <taxon>Hungatella</taxon>
    </lineage>
</organism>
<protein>
    <recommendedName>
        <fullName evidence="4">Penicillin-binding protein 1A</fullName>
        <ecNumber evidence="14">2.4.99.28</ecNumber>
        <ecNumber evidence="3">3.4.16.4</ecNumber>
    </recommendedName>
</protein>
<dbReference type="GO" id="GO:0046677">
    <property type="term" value="P:response to antibiotic"/>
    <property type="evidence" value="ECO:0007669"/>
    <property type="project" value="UniProtKB-KW"/>
</dbReference>
<sequence length="901" mass="98426">RKTGDRQETEGGFFQRQKVQEQVYIRFFKTFFIFVCVFGVIGVSMGIGMFKGIIDSAPEINIESIVPQGFATTVYDSAGNLTDTLVTAGSNRDPATYEELPQDLIDAFVAIEDSRFWTHNGIDMRSILRAVKGVLTGDSSAGGGSTLTQQLIKNNVFEGGREASFGEKLERKFQEQYLAVKLTKSMDRKLIITNYLNTINLGNNALGVKVAARRYFNKEVSDLTLSECAVIAGITQNPSRLNPISGKEENEAKRKVILQYMFEQGYITKEEQEEALADDVYSRIQNVDMITKENTTPYSYFTDELTAQVKEALMEQLGYTDTQAHDLLYSGGLQIYTTQDPVLQAIVDEEVNNPENYTVVRYSIEYRLSVTHSDDTTTHYSQENIKSWHKQVLGDSGYTGLYNSEEEAQADVDAYKAYLLTDTDKIIGERLTTTLQPQVSFVLMDQATGQVKAINGGRGEKTASLTLNRATNTKRQPGSTFKVVTAFAPAIDTCGSTLGTVYYDAPYTVGQKTFRNWYSTGYQGYSSIRDGIVYSMNIVAVRCMMETVTPQLGVEYAKNFGITTLTSNDFNAATALGGITAGVTNLELTSAYASIANGGVYTKPIFFTKIIDHNGKVLINNEPETHRVLKDSTAFLLTDAMEDSVISNRKFARAGAAPSSTSTRAKIPGMTTAGKSGTTSSNVDIWFVGYTPYYTAGIWAGCDDNQKLSGGAQNNGGTSFHKDIWRKIMTRVHEGKEDPGFKVPDSVETAQICRKSGKLAVPGLCSADPRGNAVYTEYFAKGTVPTEVCNNHVAATVCEESGLLPTEFCPSKVSRVFMAIPAGETGETDDSVFGLPGAECNIHNQSSTILGPEVPSDTDGNNYGPGYVPSPSPIQGTIPSYTSPPTQSYTIPYSNGPFSNP</sequence>
<keyword evidence="9" id="KW-0378">Hydrolase</keyword>
<evidence type="ECO:0000256" key="16">
    <source>
        <dbReference type="SAM" id="MobiDB-lite"/>
    </source>
</evidence>
<evidence type="ECO:0000259" key="19">
    <source>
        <dbReference type="Pfam" id="PF00912"/>
    </source>
</evidence>
<feature type="domain" description="Penicillin-binding protein transpeptidase" evidence="18">
    <location>
        <begin position="440"/>
        <end position="698"/>
    </location>
</feature>
<evidence type="ECO:0000256" key="15">
    <source>
        <dbReference type="ARBA" id="ARBA00049902"/>
    </source>
</evidence>
<evidence type="ECO:0000256" key="5">
    <source>
        <dbReference type="ARBA" id="ARBA00022645"/>
    </source>
</evidence>